<dbReference type="Proteomes" id="UP000253507">
    <property type="component" value="Unassembled WGS sequence"/>
</dbReference>
<reference evidence="1 2" key="1">
    <citation type="submission" date="2018-06" db="EMBL/GenBank/DDBJ databases">
        <title>Streptomyces reniochalinae sp. nov. and Streptomyces diacarnus sp. nov. from marine sponges.</title>
        <authorList>
            <person name="Li L."/>
        </authorList>
    </citation>
    <scope>NUCLEOTIDE SEQUENCE [LARGE SCALE GENOMIC DNA]</scope>
    <source>
        <strain evidence="1 2">LHW50302</strain>
    </source>
</reference>
<organism evidence="1 2">
    <name type="scientific">Streptomyces reniochalinae</name>
    <dbReference type="NCBI Taxonomy" id="2250578"/>
    <lineage>
        <taxon>Bacteria</taxon>
        <taxon>Bacillati</taxon>
        <taxon>Actinomycetota</taxon>
        <taxon>Actinomycetes</taxon>
        <taxon>Kitasatosporales</taxon>
        <taxon>Streptomycetaceae</taxon>
        <taxon>Streptomyces</taxon>
    </lineage>
</organism>
<dbReference type="RefSeq" id="WP_114015992.1">
    <property type="nucleotide sequence ID" value="NZ_QOIM01000033.1"/>
</dbReference>
<dbReference type="EMBL" id="QOIM01000033">
    <property type="protein sequence ID" value="RCG18523.1"/>
    <property type="molecule type" value="Genomic_DNA"/>
</dbReference>
<name>A0A367EKN8_9ACTN</name>
<comment type="caution">
    <text evidence="1">The sequence shown here is derived from an EMBL/GenBank/DDBJ whole genome shotgun (WGS) entry which is preliminary data.</text>
</comment>
<dbReference type="OrthoDB" id="4236966at2"/>
<gene>
    <name evidence="1" type="ORF">DQ392_14455</name>
</gene>
<accession>A0A367EKN8</accession>
<protein>
    <submittedName>
        <fullName evidence="1">Uncharacterized protein</fullName>
    </submittedName>
</protein>
<evidence type="ECO:0000313" key="1">
    <source>
        <dbReference type="EMBL" id="RCG18523.1"/>
    </source>
</evidence>
<sequence>MSCLGPHQLCRGCGGTGTVHGGALYVSDHGAGESVAAPHGCRHCQERGFSCQAPTHCEGEHHADTPVIRLDRRPPA</sequence>
<evidence type="ECO:0000313" key="2">
    <source>
        <dbReference type="Proteomes" id="UP000253507"/>
    </source>
</evidence>
<keyword evidence="2" id="KW-1185">Reference proteome</keyword>
<proteinExistence type="predicted"/>
<dbReference type="AlphaFoldDB" id="A0A367EKN8"/>